<dbReference type="AlphaFoldDB" id="A0AAW8JNC7"/>
<dbReference type="PROSITE" id="PS51257">
    <property type="entry name" value="PROKAR_LIPOPROTEIN"/>
    <property type="match status" value="1"/>
</dbReference>
<reference evidence="2" key="1">
    <citation type="submission" date="2023-08" db="EMBL/GenBank/DDBJ databases">
        <title>Emergence of clinically-relevant ST2 carbapenem-resistant Acinetobacter baumannii strains in hospital sewages in Zhejiang, East of China.</title>
        <authorList>
            <person name="Kaichao C."/>
            <person name="Zhang R."/>
        </authorList>
    </citation>
    <scope>NUCLEOTIDE SEQUENCE</scope>
    <source>
        <strain evidence="2">M-SY-60</strain>
    </source>
</reference>
<evidence type="ECO:0008006" key="4">
    <source>
        <dbReference type="Google" id="ProtNLM"/>
    </source>
</evidence>
<organism evidence="2 3">
    <name type="scientific">Acinetobacter gerneri</name>
    <dbReference type="NCBI Taxonomy" id="202952"/>
    <lineage>
        <taxon>Bacteria</taxon>
        <taxon>Pseudomonadati</taxon>
        <taxon>Pseudomonadota</taxon>
        <taxon>Gammaproteobacteria</taxon>
        <taxon>Moraxellales</taxon>
        <taxon>Moraxellaceae</taxon>
        <taxon>Acinetobacter</taxon>
    </lineage>
</organism>
<feature type="signal peptide" evidence="1">
    <location>
        <begin position="1"/>
        <end position="18"/>
    </location>
</feature>
<name>A0AAW8JNC7_9GAMM</name>
<keyword evidence="1" id="KW-0732">Signal</keyword>
<proteinExistence type="predicted"/>
<protein>
    <recommendedName>
        <fullName evidence="4">Lipoprotein</fullName>
    </recommendedName>
</protein>
<dbReference type="GeneID" id="84208383"/>
<dbReference type="Proteomes" id="UP001243195">
    <property type="component" value="Unassembled WGS sequence"/>
</dbReference>
<evidence type="ECO:0000313" key="3">
    <source>
        <dbReference type="Proteomes" id="UP001243195"/>
    </source>
</evidence>
<gene>
    <name evidence="2" type="ORF">RFH51_14800</name>
</gene>
<comment type="caution">
    <text evidence="2">The sequence shown here is derived from an EMBL/GenBank/DDBJ whole genome shotgun (WGS) entry which is preliminary data.</text>
</comment>
<evidence type="ECO:0000313" key="2">
    <source>
        <dbReference type="EMBL" id="MDQ9072725.1"/>
    </source>
</evidence>
<sequence>MKKLLISTLCVASLALVACDKKPHDNNASGAGTATTAPAVQYSTNNNADIKSDLTQVQTLSNTRAQEAVNFQTEIMKSAQTGDQNAVKDTVSKMKSFVEGFNKDLDNLTLKSSEVDNFRNKMKETNTISIEMAEAGLSSPPDMNKITELQKKAADNQKEMLTIMQTLQTKANEAK</sequence>
<evidence type="ECO:0000256" key="1">
    <source>
        <dbReference type="SAM" id="SignalP"/>
    </source>
</evidence>
<dbReference type="RefSeq" id="WP_004858222.1">
    <property type="nucleotide sequence ID" value="NZ_BBLI01000013.1"/>
</dbReference>
<feature type="chain" id="PRO_5043903051" description="Lipoprotein" evidence="1">
    <location>
        <begin position="19"/>
        <end position="175"/>
    </location>
</feature>
<dbReference type="EMBL" id="JAVIDA010000025">
    <property type="protein sequence ID" value="MDQ9072725.1"/>
    <property type="molecule type" value="Genomic_DNA"/>
</dbReference>
<accession>A0AAW8JNC7</accession>